<proteinExistence type="predicted"/>
<keyword evidence="3" id="KW-1185">Reference proteome</keyword>
<accession>A0AAD1ZGA8</accession>
<evidence type="ECO:0000313" key="2">
    <source>
        <dbReference type="EMBL" id="CAI9768839.1"/>
    </source>
</evidence>
<dbReference type="PANTHER" id="PTHR33868">
    <property type="entry name" value="EXPRESSED PROTEIN"/>
    <property type="match status" value="1"/>
</dbReference>
<keyword evidence="1" id="KW-1133">Transmembrane helix</keyword>
<keyword evidence="1" id="KW-0472">Membrane</keyword>
<dbReference type="AlphaFoldDB" id="A0AAD1ZGA8"/>
<dbReference type="EMBL" id="OU503045">
    <property type="protein sequence ID" value="CAI9768839.1"/>
    <property type="molecule type" value="Genomic_DNA"/>
</dbReference>
<evidence type="ECO:0000256" key="1">
    <source>
        <dbReference type="SAM" id="Phobius"/>
    </source>
</evidence>
<dbReference type="Proteomes" id="UP000834106">
    <property type="component" value="Chromosome 10"/>
</dbReference>
<sequence>MLNYENDPSKARLFEALCNSHTRAWEAEKAVEKEHIIQLIFRQASQLFAYKQWFQLLQLEKIYFQIKNNNSQQISTISPLKSPGCLRELRKHKIAGTCLAGENLVNSLMLAMILANMQSILPWVWVLLAPVCFLDGL</sequence>
<gene>
    <name evidence="2" type="ORF">FPE_LOCUS17451</name>
</gene>
<reference evidence="2" key="1">
    <citation type="submission" date="2023-05" db="EMBL/GenBank/DDBJ databases">
        <authorList>
            <person name="Huff M."/>
        </authorList>
    </citation>
    <scope>NUCLEOTIDE SEQUENCE</scope>
</reference>
<feature type="transmembrane region" description="Helical" evidence="1">
    <location>
        <begin position="109"/>
        <end position="134"/>
    </location>
</feature>
<organism evidence="2 3">
    <name type="scientific">Fraxinus pennsylvanica</name>
    <dbReference type="NCBI Taxonomy" id="56036"/>
    <lineage>
        <taxon>Eukaryota</taxon>
        <taxon>Viridiplantae</taxon>
        <taxon>Streptophyta</taxon>
        <taxon>Embryophyta</taxon>
        <taxon>Tracheophyta</taxon>
        <taxon>Spermatophyta</taxon>
        <taxon>Magnoliopsida</taxon>
        <taxon>eudicotyledons</taxon>
        <taxon>Gunneridae</taxon>
        <taxon>Pentapetalae</taxon>
        <taxon>asterids</taxon>
        <taxon>lamiids</taxon>
        <taxon>Lamiales</taxon>
        <taxon>Oleaceae</taxon>
        <taxon>Oleeae</taxon>
        <taxon>Fraxinus</taxon>
    </lineage>
</organism>
<name>A0AAD1ZGA8_9LAMI</name>
<evidence type="ECO:0000313" key="3">
    <source>
        <dbReference type="Proteomes" id="UP000834106"/>
    </source>
</evidence>
<protein>
    <submittedName>
        <fullName evidence="2">Uncharacterized protein</fullName>
    </submittedName>
</protein>
<keyword evidence="1" id="KW-0812">Transmembrane</keyword>
<dbReference type="PANTHER" id="PTHR33868:SF2">
    <property type="entry name" value="EXPRESSED PROTEIN"/>
    <property type="match status" value="1"/>
</dbReference>